<protein>
    <recommendedName>
        <fullName evidence="2">BZIP domain-containing protein</fullName>
    </recommendedName>
</protein>
<keyword evidence="4" id="KW-1185">Reference proteome</keyword>
<proteinExistence type="predicted"/>
<feature type="compositionally biased region" description="Basic and acidic residues" evidence="1">
    <location>
        <begin position="111"/>
        <end position="121"/>
    </location>
</feature>
<dbReference type="InterPro" id="IPR046347">
    <property type="entry name" value="bZIP_sf"/>
</dbReference>
<evidence type="ECO:0000256" key="1">
    <source>
        <dbReference type="SAM" id="MobiDB-lite"/>
    </source>
</evidence>
<dbReference type="Proteomes" id="UP001491310">
    <property type="component" value="Unassembled WGS sequence"/>
</dbReference>
<feature type="region of interest" description="Disordered" evidence="1">
    <location>
        <begin position="1"/>
        <end position="132"/>
    </location>
</feature>
<evidence type="ECO:0000313" key="4">
    <source>
        <dbReference type="Proteomes" id="UP001491310"/>
    </source>
</evidence>
<dbReference type="EMBL" id="JALJOT010000002">
    <property type="protein sequence ID" value="KAK9917739.1"/>
    <property type="molecule type" value="Genomic_DNA"/>
</dbReference>
<accession>A0ABR2Z0J6</accession>
<feature type="domain" description="BZIP" evidence="2">
    <location>
        <begin position="118"/>
        <end position="173"/>
    </location>
</feature>
<evidence type="ECO:0000313" key="3">
    <source>
        <dbReference type="EMBL" id="KAK9917739.1"/>
    </source>
</evidence>
<dbReference type="Gene3D" id="1.20.5.170">
    <property type="match status" value="1"/>
</dbReference>
<dbReference type="InterPro" id="IPR004827">
    <property type="entry name" value="bZIP"/>
</dbReference>
<comment type="caution">
    <text evidence="3">The sequence shown here is derived from an EMBL/GenBank/DDBJ whole genome shotgun (WGS) entry which is preliminary data.</text>
</comment>
<name>A0ABR2Z0J6_9CHLO</name>
<feature type="compositionally biased region" description="Polar residues" evidence="1">
    <location>
        <begin position="91"/>
        <end position="110"/>
    </location>
</feature>
<sequence length="439" mass="49752">MQAHDVLHPESNTFGESPTSHPPGFEGLWSATQNQQPRKNPDRSHPFGYDASTAHLPIPVPGYGQQGAKHGTPVESPQSSEDRTNEGPTAKRSNSMQQCNSDSPSNQGSKSFKEVLAERNKQAQRRFRQRQKDKIEELQNKLTALQAQRTQLTSRSHMLATARQLRKEELRKLRERQAAAVDADEEDLAREFSGAVRLTVNEQREVTLSPEQIKQLTDRDLARLWSQYVKELAVLLVLAEGPHPPKEVVERMQELVQRELLLLYIRAALTNMSNVKKFVARYKVEEMRMPTGDEGVGMWRSVVTALDLSHEQCSSTTTLWRSFRAKLAELFASRETYHAGIADSMPNGVMGQDFAVQYLKACELMDLLKKNLRQEHVLIHDFLSTFYTQTLTPLQMARCVVRSFPWYPDIPAITTWIAAQHGDSEAQALLRALSPTLEL</sequence>
<dbReference type="PROSITE" id="PS50217">
    <property type="entry name" value="BZIP"/>
    <property type="match status" value="1"/>
</dbReference>
<evidence type="ECO:0000259" key="2">
    <source>
        <dbReference type="PROSITE" id="PS50217"/>
    </source>
</evidence>
<reference evidence="3 4" key="1">
    <citation type="journal article" date="2024" name="Nat. Commun.">
        <title>Phylogenomics reveals the evolutionary origins of lichenization in chlorophyte algae.</title>
        <authorList>
            <person name="Puginier C."/>
            <person name="Libourel C."/>
            <person name="Otte J."/>
            <person name="Skaloud P."/>
            <person name="Haon M."/>
            <person name="Grisel S."/>
            <person name="Petersen M."/>
            <person name="Berrin J.G."/>
            <person name="Delaux P.M."/>
            <person name="Dal Grande F."/>
            <person name="Keller J."/>
        </authorList>
    </citation>
    <scope>NUCLEOTIDE SEQUENCE [LARGE SCALE GENOMIC DNA]</scope>
    <source>
        <strain evidence="3 4">SAG 216-7</strain>
    </source>
</reference>
<feature type="compositionally biased region" description="Polar residues" evidence="1">
    <location>
        <begin position="10"/>
        <end position="19"/>
    </location>
</feature>
<organism evidence="3 4">
    <name type="scientific">Coccomyxa subellipsoidea</name>
    <dbReference type="NCBI Taxonomy" id="248742"/>
    <lineage>
        <taxon>Eukaryota</taxon>
        <taxon>Viridiplantae</taxon>
        <taxon>Chlorophyta</taxon>
        <taxon>core chlorophytes</taxon>
        <taxon>Trebouxiophyceae</taxon>
        <taxon>Trebouxiophyceae incertae sedis</taxon>
        <taxon>Coccomyxaceae</taxon>
        <taxon>Coccomyxa</taxon>
    </lineage>
</organism>
<dbReference type="SUPFAM" id="SSF57959">
    <property type="entry name" value="Leucine zipper domain"/>
    <property type="match status" value="1"/>
</dbReference>
<gene>
    <name evidence="3" type="ORF">WJX75_007649</name>
</gene>